<comment type="caution">
    <text evidence="1">The sequence shown here is derived from an EMBL/GenBank/DDBJ whole genome shotgun (WGS) entry which is preliminary data.</text>
</comment>
<gene>
    <name evidence="1" type="ORF">IFM89_017390</name>
</gene>
<sequence>MEKLGSGALTRDRIFVVLHQETCPCHHMEFRRVWSCW</sequence>
<name>A0A835HI97_9MAGN</name>
<keyword evidence="2" id="KW-1185">Reference proteome</keyword>
<proteinExistence type="predicted"/>
<protein>
    <submittedName>
        <fullName evidence="1">Uncharacterized protein</fullName>
    </submittedName>
</protein>
<evidence type="ECO:0000313" key="2">
    <source>
        <dbReference type="Proteomes" id="UP000631114"/>
    </source>
</evidence>
<evidence type="ECO:0000313" key="1">
    <source>
        <dbReference type="EMBL" id="KAF9601205.1"/>
    </source>
</evidence>
<accession>A0A835HI97</accession>
<dbReference type="AlphaFoldDB" id="A0A835HI97"/>
<reference evidence="1 2" key="1">
    <citation type="submission" date="2020-10" db="EMBL/GenBank/DDBJ databases">
        <title>The Coptis chinensis genome and diversification of protoberbering-type alkaloids.</title>
        <authorList>
            <person name="Wang B."/>
            <person name="Shu S."/>
            <person name="Song C."/>
            <person name="Liu Y."/>
        </authorList>
    </citation>
    <scope>NUCLEOTIDE SEQUENCE [LARGE SCALE GENOMIC DNA]</scope>
    <source>
        <strain evidence="1">HL-2020</strain>
        <tissue evidence="1">Leaf</tissue>
    </source>
</reference>
<organism evidence="1 2">
    <name type="scientific">Coptis chinensis</name>
    <dbReference type="NCBI Taxonomy" id="261450"/>
    <lineage>
        <taxon>Eukaryota</taxon>
        <taxon>Viridiplantae</taxon>
        <taxon>Streptophyta</taxon>
        <taxon>Embryophyta</taxon>
        <taxon>Tracheophyta</taxon>
        <taxon>Spermatophyta</taxon>
        <taxon>Magnoliopsida</taxon>
        <taxon>Ranunculales</taxon>
        <taxon>Ranunculaceae</taxon>
        <taxon>Coptidoideae</taxon>
        <taxon>Coptis</taxon>
    </lineage>
</organism>
<dbReference type="EMBL" id="JADFTS010000006">
    <property type="protein sequence ID" value="KAF9601205.1"/>
    <property type="molecule type" value="Genomic_DNA"/>
</dbReference>
<dbReference type="Proteomes" id="UP000631114">
    <property type="component" value="Unassembled WGS sequence"/>
</dbReference>